<sequence length="83" mass="8930">MDRLRGVLAYQLSVAALIELALWLALPYLCVGLVWASLHYPQVERIQARLSQVTPAGADVAAFGLTTILWPASIQIADACPAP</sequence>
<organism evidence="2 3">
    <name type="scientific">Mycobacterium asiaticum</name>
    <dbReference type="NCBI Taxonomy" id="1790"/>
    <lineage>
        <taxon>Bacteria</taxon>
        <taxon>Bacillati</taxon>
        <taxon>Actinomycetota</taxon>
        <taxon>Actinomycetes</taxon>
        <taxon>Mycobacteriales</taxon>
        <taxon>Mycobacteriaceae</taxon>
        <taxon>Mycobacterium</taxon>
    </lineage>
</organism>
<proteinExistence type="predicted"/>
<evidence type="ECO:0000256" key="1">
    <source>
        <dbReference type="SAM" id="Phobius"/>
    </source>
</evidence>
<dbReference type="STRING" id="1790.A5645_24145"/>
<comment type="caution">
    <text evidence="2">The sequence shown here is derived from an EMBL/GenBank/DDBJ whole genome shotgun (WGS) entry which is preliminary data.</text>
</comment>
<reference evidence="2 3" key="1">
    <citation type="submission" date="2016-06" db="EMBL/GenBank/DDBJ databases">
        <authorList>
            <person name="Kjaerup R.B."/>
            <person name="Dalgaard T.S."/>
            <person name="Juul-Madsen H.R."/>
        </authorList>
    </citation>
    <scope>NUCLEOTIDE SEQUENCE [LARGE SCALE GENOMIC DNA]</scope>
    <source>
        <strain evidence="2 3">1081914.2</strain>
    </source>
</reference>
<keyword evidence="1" id="KW-1133">Transmembrane helix</keyword>
<dbReference type="Proteomes" id="UP000093795">
    <property type="component" value="Unassembled WGS sequence"/>
</dbReference>
<evidence type="ECO:0000313" key="3">
    <source>
        <dbReference type="Proteomes" id="UP000093795"/>
    </source>
</evidence>
<gene>
    <name evidence="2" type="ORF">A9X01_07865</name>
</gene>
<name>A0A1A3BCX4_MYCAS</name>
<accession>A0A1A3BCX4</accession>
<dbReference type="OrthoDB" id="4743695at2"/>
<evidence type="ECO:0000313" key="2">
    <source>
        <dbReference type="EMBL" id="OBI72780.1"/>
    </source>
</evidence>
<dbReference type="EMBL" id="LZKQ01000331">
    <property type="protein sequence ID" value="OBI72780.1"/>
    <property type="molecule type" value="Genomic_DNA"/>
</dbReference>
<feature type="transmembrane region" description="Helical" evidence="1">
    <location>
        <begin position="20"/>
        <end position="40"/>
    </location>
</feature>
<protein>
    <submittedName>
        <fullName evidence="2">Uncharacterized protein</fullName>
    </submittedName>
</protein>
<keyword evidence="1" id="KW-0472">Membrane</keyword>
<keyword evidence="1" id="KW-0812">Transmembrane</keyword>
<dbReference type="AlphaFoldDB" id="A0A1A3BCX4"/>